<evidence type="ECO:0000313" key="3">
    <source>
        <dbReference type="EMBL" id="MFC5848063.1"/>
    </source>
</evidence>
<evidence type="ECO:0000259" key="2">
    <source>
        <dbReference type="PROSITE" id="PS50110"/>
    </source>
</evidence>
<dbReference type="RefSeq" id="WP_380047752.1">
    <property type="nucleotide sequence ID" value="NZ_JBHSOH010000006.1"/>
</dbReference>
<accession>A0ABW1DH48</accession>
<dbReference type="SMART" id="SM00448">
    <property type="entry name" value="REC"/>
    <property type="match status" value="1"/>
</dbReference>
<name>A0ABW1DH48_9DEIO</name>
<dbReference type="InterPro" id="IPR052893">
    <property type="entry name" value="TCS_response_regulator"/>
</dbReference>
<dbReference type="EMBL" id="JBHSOH010000006">
    <property type="protein sequence ID" value="MFC5848063.1"/>
    <property type="molecule type" value="Genomic_DNA"/>
</dbReference>
<feature type="domain" description="Response regulatory" evidence="2">
    <location>
        <begin position="6"/>
        <end position="129"/>
    </location>
</feature>
<keyword evidence="1" id="KW-0597">Phosphoprotein</keyword>
<dbReference type="Proteomes" id="UP001595979">
    <property type="component" value="Unassembled WGS sequence"/>
</dbReference>
<reference evidence="4" key="1">
    <citation type="journal article" date="2019" name="Int. J. Syst. Evol. Microbiol.">
        <title>The Global Catalogue of Microorganisms (GCM) 10K type strain sequencing project: providing services to taxonomists for standard genome sequencing and annotation.</title>
        <authorList>
            <consortium name="The Broad Institute Genomics Platform"/>
            <consortium name="The Broad Institute Genome Sequencing Center for Infectious Disease"/>
            <person name="Wu L."/>
            <person name="Ma J."/>
        </authorList>
    </citation>
    <scope>NUCLEOTIDE SEQUENCE [LARGE SCALE GENOMIC DNA]</scope>
    <source>
        <strain evidence="4">CGMCC 1.15053</strain>
    </source>
</reference>
<feature type="modified residue" description="4-aspartylphosphate" evidence="1">
    <location>
        <position position="62"/>
    </location>
</feature>
<proteinExistence type="predicted"/>
<keyword evidence="4" id="KW-1185">Reference proteome</keyword>
<dbReference type="InterPro" id="IPR001789">
    <property type="entry name" value="Sig_transdc_resp-reg_receiver"/>
</dbReference>
<protein>
    <submittedName>
        <fullName evidence="3">Response regulator</fullName>
    </submittedName>
</protein>
<dbReference type="InterPro" id="IPR011006">
    <property type="entry name" value="CheY-like_superfamily"/>
</dbReference>
<sequence>MTRAPRLLLVDDSAADLYLLEAALEQYGEALDIALAHDGEEALAALHGAARGGRLPDLLVLDLNMPRMGGFEVLRAVRADPALRGLRVVIFTTSAARGDELRAYELGATAFMTKPVELGDFMALGPQLAAYWQPGAVPLPGPAQG</sequence>
<gene>
    <name evidence="3" type="ORF">ACFPQ6_07040</name>
</gene>
<dbReference type="Pfam" id="PF00072">
    <property type="entry name" value="Response_reg"/>
    <property type="match status" value="1"/>
</dbReference>
<dbReference type="Gene3D" id="3.40.50.2300">
    <property type="match status" value="1"/>
</dbReference>
<evidence type="ECO:0000256" key="1">
    <source>
        <dbReference type="PROSITE-ProRule" id="PRU00169"/>
    </source>
</evidence>
<dbReference type="PANTHER" id="PTHR44520">
    <property type="entry name" value="RESPONSE REGULATOR RCP1-RELATED"/>
    <property type="match status" value="1"/>
</dbReference>
<dbReference type="CDD" id="cd17557">
    <property type="entry name" value="REC_Rcp-like"/>
    <property type="match status" value="1"/>
</dbReference>
<comment type="caution">
    <text evidence="3">The sequence shown here is derived from an EMBL/GenBank/DDBJ whole genome shotgun (WGS) entry which is preliminary data.</text>
</comment>
<dbReference type="PANTHER" id="PTHR44520:SF2">
    <property type="entry name" value="RESPONSE REGULATOR RCP1"/>
    <property type="match status" value="1"/>
</dbReference>
<evidence type="ECO:0000313" key="4">
    <source>
        <dbReference type="Proteomes" id="UP001595979"/>
    </source>
</evidence>
<dbReference type="SUPFAM" id="SSF52172">
    <property type="entry name" value="CheY-like"/>
    <property type="match status" value="1"/>
</dbReference>
<organism evidence="3 4">
    <name type="scientific">Deinococcus petrolearius</name>
    <dbReference type="NCBI Taxonomy" id="1751295"/>
    <lineage>
        <taxon>Bacteria</taxon>
        <taxon>Thermotogati</taxon>
        <taxon>Deinococcota</taxon>
        <taxon>Deinococci</taxon>
        <taxon>Deinococcales</taxon>
        <taxon>Deinococcaceae</taxon>
        <taxon>Deinococcus</taxon>
    </lineage>
</organism>
<dbReference type="PROSITE" id="PS50110">
    <property type="entry name" value="RESPONSE_REGULATORY"/>
    <property type="match status" value="1"/>
</dbReference>